<evidence type="ECO:0000256" key="1">
    <source>
        <dbReference type="ARBA" id="ARBA00006594"/>
    </source>
</evidence>
<comment type="caution">
    <text evidence="9">The sequence shown here is derived from an EMBL/GenBank/DDBJ whole genome shotgun (WGS) entry which is preliminary data.</text>
</comment>
<dbReference type="Pfam" id="PF07669">
    <property type="entry name" value="Eco57I"/>
    <property type="match status" value="1"/>
</dbReference>
<dbReference type="InterPro" id="IPR050953">
    <property type="entry name" value="N4_N6_ade-DNA_methylase"/>
</dbReference>
<dbReference type="AlphaFoldDB" id="A0A6N9TB73"/>
<dbReference type="InterPro" id="IPR054520">
    <property type="entry name" value="M_Eco57I_C"/>
</dbReference>
<keyword evidence="3 9" id="KW-0489">Methyltransferase</keyword>
<dbReference type="GO" id="GO:0006304">
    <property type="term" value="P:DNA modification"/>
    <property type="evidence" value="ECO:0007669"/>
    <property type="project" value="InterPro"/>
</dbReference>
<comment type="similarity">
    <text evidence="1">Belongs to the N(4)/N(6)-methyltransferase family.</text>
</comment>
<dbReference type="Gene3D" id="3.40.50.150">
    <property type="entry name" value="Vaccinia Virus protein VP39"/>
    <property type="match status" value="1"/>
</dbReference>
<sequence length="485" mass="53909">MPGNQKQNGAYYTPGDAVHALIRWAVRSENDRLLDPSCGDGRFIAAHTKSVGIEQDVLSAAVAMQRAPGALVHEGDFFTWAANTPERFECAAGNPPFIRYQLFKGETRRRALDLCAGLGAAFSGLSSSWPLFLVATASLLKPGGRMAFVVPAEIGHAPYSAPLLEYLVTNFQRVQIVAVRSKLFPNLSEDCWLLYTEGYGGKTASIEFTALDQFAYSERPPQPDSIIPVSAWRSLWNRRLRPFLLSDPARELYGSLVVASGTRRFGDIASIGIGYVSGANDFFHLRPSEVKRWRIPPAFLHPSVRTSRALPPSRLTHSVIARWKREDAPMLLLRLQKDEQIPNSVKDYLKSEAAREAQQAYKCRTRDPWYSVPDVKVPDFFLSYMSGRQVGFVRNDAGCTCTNTLHAVKIRDREALPALLAFQKSALFQMSCEIEGHSLGGGMLKLEPGEASRIILPTPETIRKVDPVLVTEAVTTLQEWRHYAA</sequence>
<feature type="domain" description="Type II methyltransferase M.Eco57I C-terminal" evidence="8">
    <location>
        <begin position="243"/>
        <end position="464"/>
    </location>
</feature>
<evidence type="ECO:0000256" key="3">
    <source>
        <dbReference type="ARBA" id="ARBA00022603"/>
    </source>
</evidence>
<comment type="catalytic activity">
    <reaction evidence="6">
        <text>a 2'-deoxyadenosine in DNA + S-adenosyl-L-methionine = an N(6)-methyl-2'-deoxyadenosine in DNA + S-adenosyl-L-homocysteine + H(+)</text>
        <dbReference type="Rhea" id="RHEA:15197"/>
        <dbReference type="Rhea" id="RHEA-COMP:12418"/>
        <dbReference type="Rhea" id="RHEA-COMP:12419"/>
        <dbReference type="ChEBI" id="CHEBI:15378"/>
        <dbReference type="ChEBI" id="CHEBI:57856"/>
        <dbReference type="ChEBI" id="CHEBI:59789"/>
        <dbReference type="ChEBI" id="CHEBI:90615"/>
        <dbReference type="ChEBI" id="CHEBI:90616"/>
        <dbReference type="EC" id="2.1.1.72"/>
    </reaction>
</comment>
<protein>
    <recommendedName>
        <fullName evidence="2">site-specific DNA-methyltransferase (adenine-specific)</fullName>
        <ecNumber evidence="2">2.1.1.72</ecNumber>
    </recommendedName>
</protein>
<dbReference type="GO" id="GO:0009007">
    <property type="term" value="F:site-specific DNA-methyltransferase (adenine-specific) activity"/>
    <property type="evidence" value="ECO:0007669"/>
    <property type="project" value="UniProtKB-EC"/>
</dbReference>
<dbReference type="PANTHER" id="PTHR33841">
    <property type="entry name" value="DNA METHYLTRANSFERASE YEEA-RELATED"/>
    <property type="match status" value="1"/>
</dbReference>
<dbReference type="PANTHER" id="PTHR33841:SF5">
    <property type="entry name" value="DNA METHYLASE (MODIFICATION METHYLASE) (METHYLTRANSFERASE)-RELATED"/>
    <property type="match status" value="1"/>
</dbReference>
<keyword evidence="5" id="KW-0949">S-adenosyl-L-methionine</keyword>
<gene>
    <name evidence="9" type="ORF">GTK09_25790</name>
</gene>
<keyword evidence="4 9" id="KW-0808">Transferase</keyword>
<reference evidence="9 10" key="1">
    <citation type="submission" date="2020-01" db="EMBL/GenBank/DDBJ databases">
        <title>Jiella pacifica sp. nov.</title>
        <authorList>
            <person name="Xue Z."/>
            <person name="Zhu S."/>
            <person name="Chen J."/>
            <person name="Yang J."/>
        </authorList>
    </citation>
    <scope>NUCLEOTIDE SEQUENCE [LARGE SCALE GENOMIC DNA]</scope>
    <source>
        <strain evidence="9 10">40Bstr34</strain>
    </source>
</reference>
<dbReference type="EMBL" id="JAAAMG010000040">
    <property type="protein sequence ID" value="NDW07822.1"/>
    <property type="molecule type" value="Genomic_DNA"/>
</dbReference>
<feature type="domain" description="Type II methyltransferase M.TaqI-like" evidence="7">
    <location>
        <begin position="77"/>
        <end position="181"/>
    </location>
</feature>
<dbReference type="GO" id="GO:0032259">
    <property type="term" value="P:methylation"/>
    <property type="evidence" value="ECO:0007669"/>
    <property type="project" value="UniProtKB-KW"/>
</dbReference>
<dbReference type="InterPro" id="IPR029063">
    <property type="entry name" value="SAM-dependent_MTases_sf"/>
</dbReference>
<evidence type="ECO:0000256" key="6">
    <source>
        <dbReference type="ARBA" id="ARBA00047942"/>
    </source>
</evidence>
<dbReference type="PRINTS" id="PR00507">
    <property type="entry name" value="N12N6MTFRASE"/>
</dbReference>
<keyword evidence="10" id="KW-1185">Reference proteome</keyword>
<dbReference type="InterPro" id="IPR011639">
    <property type="entry name" value="MethylTrfase_TaqI-like_dom"/>
</dbReference>
<proteinExistence type="inferred from homology"/>
<evidence type="ECO:0000259" key="7">
    <source>
        <dbReference type="Pfam" id="PF07669"/>
    </source>
</evidence>
<dbReference type="Pfam" id="PF22837">
    <property type="entry name" value="M_Eco57I_C"/>
    <property type="match status" value="1"/>
</dbReference>
<evidence type="ECO:0000256" key="4">
    <source>
        <dbReference type="ARBA" id="ARBA00022679"/>
    </source>
</evidence>
<evidence type="ECO:0000259" key="8">
    <source>
        <dbReference type="Pfam" id="PF22837"/>
    </source>
</evidence>
<evidence type="ECO:0000313" key="9">
    <source>
        <dbReference type="EMBL" id="NDW07822.1"/>
    </source>
</evidence>
<dbReference type="SUPFAM" id="SSF53335">
    <property type="entry name" value="S-adenosyl-L-methionine-dependent methyltransferases"/>
    <property type="match status" value="1"/>
</dbReference>
<evidence type="ECO:0000256" key="5">
    <source>
        <dbReference type="ARBA" id="ARBA00022691"/>
    </source>
</evidence>
<dbReference type="Proteomes" id="UP000469011">
    <property type="component" value="Unassembled WGS sequence"/>
</dbReference>
<name>A0A6N9TB73_9HYPH</name>
<dbReference type="EC" id="2.1.1.72" evidence="2"/>
<evidence type="ECO:0000256" key="2">
    <source>
        <dbReference type="ARBA" id="ARBA00011900"/>
    </source>
</evidence>
<accession>A0A6N9TB73</accession>
<organism evidence="9 10">
    <name type="scientific">Jiella pacifica</name>
    <dbReference type="NCBI Taxonomy" id="2696469"/>
    <lineage>
        <taxon>Bacteria</taxon>
        <taxon>Pseudomonadati</taxon>
        <taxon>Pseudomonadota</taxon>
        <taxon>Alphaproteobacteria</taxon>
        <taxon>Hyphomicrobiales</taxon>
        <taxon>Aurantimonadaceae</taxon>
        <taxon>Jiella</taxon>
    </lineage>
</organism>
<evidence type="ECO:0000313" key="10">
    <source>
        <dbReference type="Proteomes" id="UP000469011"/>
    </source>
</evidence>
<dbReference type="CDD" id="cd02440">
    <property type="entry name" value="AdoMet_MTases"/>
    <property type="match status" value="1"/>
</dbReference>